<gene>
    <name evidence="3" type="ORF">ACFSAH_19110</name>
</gene>
<organism evidence="3 4">
    <name type="scientific">Pseudopedobacter beijingensis</name>
    <dbReference type="NCBI Taxonomy" id="1207056"/>
    <lineage>
        <taxon>Bacteria</taxon>
        <taxon>Pseudomonadati</taxon>
        <taxon>Bacteroidota</taxon>
        <taxon>Sphingobacteriia</taxon>
        <taxon>Sphingobacteriales</taxon>
        <taxon>Sphingobacteriaceae</taxon>
        <taxon>Pseudopedobacter</taxon>
    </lineage>
</organism>
<feature type="signal peptide" evidence="1">
    <location>
        <begin position="1"/>
        <end position="20"/>
    </location>
</feature>
<keyword evidence="4" id="KW-1185">Reference proteome</keyword>
<dbReference type="InterPro" id="IPR047262">
    <property type="entry name" value="PRX-like1"/>
</dbReference>
<dbReference type="Proteomes" id="UP001597118">
    <property type="component" value="Unassembled WGS sequence"/>
</dbReference>
<dbReference type="InterPro" id="IPR036249">
    <property type="entry name" value="Thioredoxin-like_sf"/>
</dbReference>
<dbReference type="InterPro" id="IPR013766">
    <property type="entry name" value="Thioredoxin_domain"/>
</dbReference>
<evidence type="ECO:0000256" key="1">
    <source>
        <dbReference type="SAM" id="SignalP"/>
    </source>
</evidence>
<feature type="chain" id="PRO_5046008190" evidence="1">
    <location>
        <begin position="21"/>
        <end position="127"/>
    </location>
</feature>
<dbReference type="EMBL" id="JBHUDG010000051">
    <property type="protein sequence ID" value="MFD1631989.1"/>
    <property type="molecule type" value="Genomic_DNA"/>
</dbReference>
<dbReference type="SUPFAM" id="SSF52833">
    <property type="entry name" value="Thioredoxin-like"/>
    <property type="match status" value="1"/>
</dbReference>
<dbReference type="InterPro" id="IPR000866">
    <property type="entry name" value="AhpC/TSA"/>
</dbReference>
<evidence type="ECO:0000313" key="4">
    <source>
        <dbReference type="Proteomes" id="UP001597118"/>
    </source>
</evidence>
<dbReference type="Pfam" id="PF00578">
    <property type="entry name" value="AhpC-TSA"/>
    <property type="match status" value="1"/>
</dbReference>
<dbReference type="PANTHER" id="PTHR43640:SF1">
    <property type="entry name" value="THIOREDOXIN-DEPENDENT PEROXIREDOXIN"/>
    <property type="match status" value="1"/>
</dbReference>
<proteinExistence type="predicted"/>
<dbReference type="Gene3D" id="3.40.30.10">
    <property type="entry name" value="Glutaredoxin"/>
    <property type="match status" value="1"/>
</dbReference>
<reference evidence="4" key="1">
    <citation type="journal article" date="2019" name="Int. J. Syst. Evol. Microbiol.">
        <title>The Global Catalogue of Microorganisms (GCM) 10K type strain sequencing project: providing services to taxonomists for standard genome sequencing and annotation.</title>
        <authorList>
            <consortium name="The Broad Institute Genomics Platform"/>
            <consortium name="The Broad Institute Genome Sequencing Center for Infectious Disease"/>
            <person name="Wu L."/>
            <person name="Ma J."/>
        </authorList>
    </citation>
    <scope>NUCLEOTIDE SEQUENCE [LARGE SCALE GENOMIC DNA]</scope>
    <source>
        <strain evidence="4">CCUG 53762</strain>
    </source>
</reference>
<dbReference type="PROSITE" id="PS51352">
    <property type="entry name" value="THIOREDOXIN_2"/>
    <property type="match status" value="1"/>
</dbReference>
<name>A0ABW4IJ34_9SPHI</name>
<evidence type="ECO:0000313" key="3">
    <source>
        <dbReference type="EMBL" id="MFD1631989.1"/>
    </source>
</evidence>
<keyword evidence="1" id="KW-0732">Signal</keyword>
<dbReference type="RefSeq" id="WP_379664311.1">
    <property type="nucleotide sequence ID" value="NZ_JBHUDG010000051.1"/>
</dbReference>
<comment type="caution">
    <text evidence="3">The sequence shown here is derived from an EMBL/GenBank/DDBJ whole genome shotgun (WGS) entry which is preliminary data.</text>
</comment>
<accession>A0ABW4IJ34</accession>
<feature type="domain" description="Thioredoxin" evidence="2">
    <location>
        <begin position="23"/>
        <end position="127"/>
    </location>
</feature>
<sequence length="127" mass="14733">MKKRIWLLSFFLLFLTVVKAQGYKPGDEAIDFKLKNVDGKLVSLSDYKQAKGFIVIFICNPCPYVKLYEQRILELNNKYAPLGYPVIAINPNDAELSKADAFDKMQERARERKYTFPYLVDETQEIA</sequence>
<dbReference type="PANTHER" id="PTHR43640">
    <property type="entry name" value="OS07G0260300 PROTEIN"/>
    <property type="match status" value="1"/>
</dbReference>
<protein>
    <submittedName>
        <fullName evidence="3">Redoxin domain-containing protein</fullName>
    </submittedName>
</protein>
<evidence type="ECO:0000259" key="2">
    <source>
        <dbReference type="PROSITE" id="PS51352"/>
    </source>
</evidence>